<dbReference type="OrthoDB" id="2414662at2759"/>
<dbReference type="EMBL" id="CM017324">
    <property type="protein sequence ID" value="KAE8039135.1"/>
    <property type="molecule type" value="Genomic_DNA"/>
</dbReference>
<protein>
    <recommendedName>
        <fullName evidence="6">Prephenate dehydratase domain-containing protein</fullName>
    </recommendedName>
</protein>
<keyword evidence="3" id="KW-0584">Phenylalanine biosynthesis</keyword>
<dbReference type="Gene3D" id="3.40.190.10">
    <property type="entry name" value="Periplasmic binding protein-like II"/>
    <property type="match status" value="1"/>
</dbReference>
<evidence type="ECO:0000256" key="3">
    <source>
        <dbReference type="ARBA" id="ARBA00023222"/>
    </source>
</evidence>
<evidence type="ECO:0000256" key="1">
    <source>
        <dbReference type="ARBA" id="ARBA00022605"/>
    </source>
</evidence>
<organism evidence="7 8">
    <name type="scientific">Carpinus fangiana</name>
    <dbReference type="NCBI Taxonomy" id="176857"/>
    <lineage>
        <taxon>Eukaryota</taxon>
        <taxon>Viridiplantae</taxon>
        <taxon>Streptophyta</taxon>
        <taxon>Embryophyta</taxon>
        <taxon>Tracheophyta</taxon>
        <taxon>Spermatophyta</taxon>
        <taxon>Magnoliopsida</taxon>
        <taxon>eudicotyledons</taxon>
        <taxon>Gunneridae</taxon>
        <taxon>Pentapetalae</taxon>
        <taxon>rosids</taxon>
        <taxon>fabids</taxon>
        <taxon>Fagales</taxon>
        <taxon>Betulaceae</taxon>
        <taxon>Carpinus</taxon>
    </lineage>
</organism>
<keyword evidence="8" id="KW-1185">Reference proteome</keyword>
<dbReference type="PANTHER" id="PTHR21022">
    <property type="entry name" value="PREPHENATE DEHYDRATASE P PROTEIN"/>
    <property type="match status" value="1"/>
</dbReference>
<accession>A0A660KUU7</accession>
<dbReference type="SUPFAM" id="SSF53850">
    <property type="entry name" value="Periplasmic binding protein-like II"/>
    <property type="match status" value="1"/>
</dbReference>
<sequence>MAALIVRSPTTLLWSQGTSKPSPTEDKLKPTHVRYPKRLGYFPALALSLSKNSDSIFHGSFLPRVAYQVLHNVYTESVVKKVYPNWEAVPCQEISHVFEAVGRRVADVAVLPIEMCRYHMFDALLNQGLHIVGEANVAIKGHIGSDPFSLMTMRLDDVPAAATDELQLFSEYTDIITGERMRQYFRKKREDIVIPFIMLAKEPIFPVIDKPLKISL</sequence>
<evidence type="ECO:0000256" key="2">
    <source>
        <dbReference type="ARBA" id="ARBA00023141"/>
    </source>
</evidence>
<evidence type="ECO:0000313" key="7">
    <source>
        <dbReference type="EMBL" id="KAE8039135.1"/>
    </source>
</evidence>
<evidence type="ECO:0000256" key="5">
    <source>
        <dbReference type="ARBA" id="ARBA00029440"/>
    </source>
</evidence>
<keyword evidence="4" id="KW-0456">Lyase</keyword>
<dbReference type="GO" id="GO:0047769">
    <property type="term" value="F:arogenate dehydratase activity"/>
    <property type="evidence" value="ECO:0007669"/>
    <property type="project" value="TreeGrafter"/>
</dbReference>
<keyword evidence="2" id="KW-0057">Aromatic amino acid biosynthesis</keyword>
<proteinExistence type="predicted"/>
<evidence type="ECO:0000313" key="8">
    <source>
        <dbReference type="Proteomes" id="UP000327013"/>
    </source>
</evidence>
<comment type="pathway">
    <text evidence="5">Amino-acid biosynthesis.</text>
</comment>
<gene>
    <name evidence="7" type="ORF">FH972_011577</name>
</gene>
<dbReference type="InterPro" id="IPR001086">
    <property type="entry name" value="Preph_deHydtase"/>
</dbReference>
<dbReference type="AlphaFoldDB" id="A0A660KUU7"/>
<name>A0A660KUU7_9ROSI</name>
<reference evidence="7 8" key="1">
    <citation type="submission" date="2019-06" db="EMBL/GenBank/DDBJ databases">
        <title>A chromosomal-level reference genome of Carpinus fangiana (Coryloideae, Betulaceae).</title>
        <authorList>
            <person name="Yang X."/>
            <person name="Wang Z."/>
            <person name="Zhang L."/>
            <person name="Hao G."/>
            <person name="Liu J."/>
            <person name="Yang Y."/>
        </authorList>
    </citation>
    <scope>NUCLEOTIDE SEQUENCE [LARGE SCALE GENOMIC DNA]</scope>
    <source>
        <strain evidence="7">Cfa_2016G</strain>
        <tissue evidence="7">Leaf</tissue>
    </source>
</reference>
<evidence type="ECO:0000256" key="4">
    <source>
        <dbReference type="ARBA" id="ARBA00023239"/>
    </source>
</evidence>
<dbReference type="GO" id="GO:0009094">
    <property type="term" value="P:L-phenylalanine biosynthetic process"/>
    <property type="evidence" value="ECO:0007669"/>
    <property type="project" value="UniProtKB-KW"/>
</dbReference>
<evidence type="ECO:0000259" key="6">
    <source>
        <dbReference type="Pfam" id="PF00800"/>
    </source>
</evidence>
<dbReference type="GO" id="GO:0004664">
    <property type="term" value="F:prephenate dehydratase activity"/>
    <property type="evidence" value="ECO:0007669"/>
    <property type="project" value="InterPro"/>
</dbReference>
<keyword evidence="1" id="KW-0028">Amino-acid biosynthesis</keyword>
<feature type="domain" description="Prephenate dehydratase" evidence="6">
    <location>
        <begin position="67"/>
        <end position="144"/>
    </location>
</feature>
<dbReference type="PANTHER" id="PTHR21022:SF42">
    <property type="entry name" value="AROGENATE DEHYDRATASE_PREPHENATE DEHYDRATASE 2, CHLOROPLASTIC"/>
    <property type="match status" value="1"/>
</dbReference>
<dbReference type="Pfam" id="PF00800">
    <property type="entry name" value="PDT"/>
    <property type="match status" value="1"/>
</dbReference>
<dbReference type="GO" id="GO:0009507">
    <property type="term" value="C:chloroplast"/>
    <property type="evidence" value="ECO:0007669"/>
    <property type="project" value="TreeGrafter"/>
</dbReference>
<dbReference type="Proteomes" id="UP000327013">
    <property type="component" value="Chromosome 4"/>
</dbReference>